<dbReference type="SMART" id="SM00471">
    <property type="entry name" value="HDc"/>
    <property type="match status" value="1"/>
</dbReference>
<accession>A0A1G2IXU7</accession>
<dbReference type="STRING" id="1802223.A2358_04130"/>
<sequence length="217" mass="24802">MINKEKIIEKIAGHIKKEFDGDPSGHDWWHVYRVWKMAKKIQKKEGGDLFIIELGALLHDIGDWKFNNDEKAGSKKSRELLKKLNVDEPAIKHICDIVDNVSFKGVNHKNGITTLEGKIVQDADRLDAIGAICIARVFAYGGTVGRAIYDPKIKPKPNQSSKAYKKNKSSGINHFYEKILLLKDILNTKTAKKIAIPRHKFMEAYLKEFFKEWEAEV</sequence>
<evidence type="ECO:0000313" key="2">
    <source>
        <dbReference type="EMBL" id="OGZ79140.1"/>
    </source>
</evidence>
<dbReference type="PANTHER" id="PTHR33594">
    <property type="entry name" value="SUPERFAMILY HYDROLASE, PUTATIVE (AFU_ORTHOLOGUE AFUA_1G03035)-RELATED"/>
    <property type="match status" value="1"/>
</dbReference>
<dbReference type="EMBL" id="MHPJ01000009">
    <property type="protein sequence ID" value="OGZ79140.1"/>
    <property type="molecule type" value="Genomic_DNA"/>
</dbReference>
<dbReference type="Proteomes" id="UP000178650">
    <property type="component" value="Unassembled WGS sequence"/>
</dbReference>
<gene>
    <name evidence="2" type="ORF">A2358_04130</name>
</gene>
<dbReference type="Pfam" id="PF01966">
    <property type="entry name" value="HD"/>
    <property type="match status" value="1"/>
</dbReference>
<dbReference type="GO" id="GO:0016787">
    <property type="term" value="F:hydrolase activity"/>
    <property type="evidence" value="ECO:0007669"/>
    <property type="project" value="UniProtKB-KW"/>
</dbReference>
<proteinExistence type="predicted"/>
<evidence type="ECO:0000313" key="3">
    <source>
        <dbReference type="Proteomes" id="UP000178650"/>
    </source>
</evidence>
<dbReference type="CDD" id="cd00077">
    <property type="entry name" value="HDc"/>
    <property type="match status" value="1"/>
</dbReference>
<protein>
    <submittedName>
        <fullName evidence="2">Phosphohydrolase</fullName>
    </submittedName>
</protein>
<organism evidence="2 3">
    <name type="scientific">Candidatus Staskawiczbacteria bacterium RIFOXYB1_FULL_37_44</name>
    <dbReference type="NCBI Taxonomy" id="1802223"/>
    <lineage>
        <taxon>Bacteria</taxon>
        <taxon>Candidatus Staskawicziibacteriota</taxon>
    </lineage>
</organism>
<keyword evidence="2" id="KW-0378">Hydrolase</keyword>
<comment type="caution">
    <text evidence="2">The sequence shown here is derived from an EMBL/GenBank/DDBJ whole genome shotgun (WGS) entry which is preliminary data.</text>
</comment>
<dbReference type="Gene3D" id="1.20.58.1910">
    <property type="match status" value="1"/>
</dbReference>
<name>A0A1G2IXU7_9BACT</name>
<dbReference type="PROSITE" id="PS51831">
    <property type="entry name" value="HD"/>
    <property type="match status" value="1"/>
</dbReference>
<dbReference type="SUPFAM" id="SSF109604">
    <property type="entry name" value="HD-domain/PDEase-like"/>
    <property type="match status" value="1"/>
</dbReference>
<dbReference type="Gene3D" id="1.10.472.50">
    <property type="entry name" value="HD-domain/PDEase-like"/>
    <property type="match status" value="1"/>
</dbReference>
<evidence type="ECO:0000259" key="1">
    <source>
        <dbReference type="PROSITE" id="PS51831"/>
    </source>
</evidence>
<reference evidence="2 3" key="1">
    <citation type="journal article" date="2016" name="Nat. Commun.">
        <title>Thousands of microbial genomes shed light on interconnected biogeochemical processes in an aquifer system.</title>
        <authorList>
            <person name="Anantharaman K."/>
            <person name="Brown C.T."/>
            <person name="Hug L.A."/>
            <person name="Sharon I."/>
            <person name="Castelle C.J."/>
            <person name="Probst A.J."/>
            <person name="Thomas B.C."/>
            <person name="Singh A."/>
            <person name="Wilkins M.J."/>
            <person name="Karaoz U."/>
            <person name="Brodie E.L."/>
            <person name="Williams K.H."/>
            <person name="Hubbard S.S."/>
            <person name="Banfield J.F."/>
        </authorList>
    </citation>
    <scope>NUCLEOTIDE SEQUENCE [LARGE SCALE GENOMIC DNA]</scope>
</reference>
<dbReference type="InterPro" id="IPR006674">
    <property type="entry name" value="HD_domain"/>
</dbReference>
<dbReference type="InterPro" id="IPR003607">
    <property type="entry name" value="HD/PDEase_dom"/>
</dbReference>
<dbReference type="AlphaFoldDB" id="A0A1G2IXU7"/>
<dbReference type="PANTHER" id="PTHR33594:SF1">
    <property type="entry name" value="HD_PDEASE DOMAIN-CONTAINING PROTEIN"/>
    <property type="match status" value="1"/>
</dbReference>
<feature type="domain" description="HD" evidence="1">
    <location>
        <begin position="27"/>
        <end position="129"/>
    </location>
</feature>